<reference evidence="7" key="2">
    <citation type="journal article" date="2021" name="PeerJ">
        <title>Extensive microbial diversity within the chicken gut microbiome revealed by metagenomics and culture.</title>
        <authorList>
            <person name="Gilroy R."/>
            <person name="Ravi A."/>
            <person name="Getino M."/>
            <person name="Pursley I."/>
            <person name="Horton D.L."/>
            <person name="Alikhan N.F."/>
            <person name="Baker D."/>
            <person name="Gharbi K."/>
            <person name="Hall N."/>
            <person name="Watson M."/>
            <person name="Adriaenssens E.M."/>
            <person name="Foster-Nyarko E."/>
            <person name="Jarju S."/>
            <person name="Secka A."/>
            <person name="Antonio M."/>
            <person name="Oren A."/>
            <person name="Chaudhuri R.R."/>
            <person name="La Ragione R."/>
            <person name="Hildebrand F."/>
            <person name="Pallen M.J."/>
        </authorList>
    </citation>
    <scope>NUCLEOTIDE SEQUENCE</scope>
    <source>
        <strain evidence="7">C6-149</strain>
    </source>
</reference>
<comment type="subcellular location">
    <subcellularLocation>
        <location evidence="1">Membrane</location>
        <topology evidence="1">Multi-pass membrane protein</topology>
    </subcellularLocation>
</comment>
<dbReference type="AlphaFoldDB" id="A0A9D9E7J8"/>
<feature type="transmembrane region" description="Helical" evidence="5">
    <location>
        <begin position="249"/>
        <end position="269"/>
    </location>
</feature>
<dbReference type="InterPro" id="IPR051328">
    <property type="entry name" value="T7SS_ABC-Transporter"/>
</dbReference>
<protein>
    <submittedName>
        <fullName evidence="7">ABC transporter permease</fullName>
    </submittedName>
</protein>
<dbReference type="InterPro" id="IPR017500">
    <property type="entry name" value="Phage_infect_YhgE_N"/>
</dbReference>
<feature type="transmembrane region" description="Helical" evidence="5">
    <location>
        <begin position="319"/>
        <end position="339"/>
    </location>
</feature>
<evidence type="ECO:0000256" key="1">
    <source>
        <dbReference type="ARBA" id="ARBA00004141"/>
    </source>
</evidence>
<dbReference type="InterPro" id="IPR013525">
    <property type="entry name" value="ABC2_TM"/>
</dbReference>
<gene>
    <name evidence="7" type="ORF">IAA89_04550</name>
</gene>
<evidence type="ECO:0000256" key="4">
    <source>
        <dbReference type="ARBA" id="ARBA00023136"/>
    </source>
</evidence>
<evidence type="ECO:0000259" key="6">
    <source>
        <dbReference type="Pfam" id="PF12698"/>
    </source>
</evidence>
<dbReference type="Pfam" id="PF12698">
    <property type="entry name" value="ABC2_membrane_3"/>
    <property type="match status" value="1"/>
</dbReference>
<accession>A0A9D9E7J8</accession>
<dbReference type="Gene3D" id="3.40.1710.10">
    <property type="entry name" value="abc type-2 transporter like domain"/>
    <property type="match status" value="1"/>
</dbReference>
<dbReference type="EMBL" id="JADIMP010000075">
    <property type="protein sequence ID" value="MBO8441683.1"/>
    <property type="molecule type" value="Genomic_DNA"/>
</dbReference>
<dbReference type="GO" id="GO:0016020">
    <property type="term" value="C:membrane"/>
    <property type="evidence" value="ECO:0007669"/>
    <property type="project" value="UniProtKB-SubCell"/>
</dbReference>
<feature type="transmembrane region" description="Helical" evidence="5">
    <location>
        <begin position="290"/>
        <end position="307"/>
    </location>
</feature>
<comment type="caution">
    <text evidence="7">The sequence shown here is derived from an EMBL/GenBank/DDBJ whole genome shotgun (WGS) entry which is preliminary data.</text>
</comment>
<dbReference type="Proteomes" id="UP000823614">
    <property type="component" value="Unassembled WGS sequence"/>
</dbReference>
<dbReference type="NCBIfam" id="TIGR03061">
    <property type="entry name" value="pip_yhgE_Nterm"/>
    <property type="match status" value="1"/>
</dbReference>
<keyword evidence="2 5" id="KW-0812">Transmembrane</keyword>
<sequence length="448" mass="50600">MLKKEWAYLKKHKFTAVVLCALILIPSIYAVTFLNSLWHPYQQTEHLPVAVVNKDQTVNYQNQKIDMGHQLTKELKDSDKLNFHEVKSEHEAKQDLRNCKYYMVLTIPKDFSQNLTTAFTNQPKKMKLRYDTNPGQNFIADKMIDSAMKTIEANVSSKVSHLYVQTIIGQVNQQVNQSKNNLQAMMAANPQIMMLLAENAPGLLQQVQSMLPQPINLNNHNFDQMAKPIKVEHHHYGKAPNNGTGMTPYMFAVSLFIGAIALNVLFDLYTPRSKPTSIFAWYGSKLSIKVVYAVFSTLIMLGLTVAVDGLHPMHPFETWLVLLITALCFVAIVTALTLALGRVGEFISICLLVLQLSGSAGTYPIELSSPFFKAINPYLPMTYAIRALRHTIMMGGSFTGDIIILLIIMLVFTSFTFLYMKYRVASFKDVDITDSFAVMQTRSKYMGR</sequence>
<dbReference type="PANTHER" id="PTHR43077">
    <property type="entry name" value="TRANSPORT PERMEASE YVFS-RELATED"/>
    <property type="match status" value="1"/>
</dbReference>
<evidence type="ECO:0000313" key="7">
    <source>
        <dbReference type="EMBL" id="MBO8441683.1"/>
    </source>
</evidence>
<name>A0A9D9E7J8_9LACO</name>
<evidence type="ECO:0000256" key="3">
    <source>
        <dbReference type="ARBA" id="ARBA00022989"/>
    </source>
</evidence>
<dbReference type="NCBIfam" id="TIGR03062">
    <property type="entry name" value="pip_yhgE_Cterm"/>
    <property type="match status" value="1"/>
</dbReference>
<dbReference type="GO" id="GO:0140359">
    <property type="term" value="F:ABC-type transporter activity"/>
    <property type="evidence" value="ECO:0007669"/>
    <property type="project" value="InterPro"/>
</dbReference>
<evidence type="ECO:0000256" key="5">
    <source>
        <dbReference type="SAM" id="Phobius"/>
    </source>
</evidence>
<organism evidence="7 8">
    <name type="scientific">Candidatus Gallilactobacillus intestinavium</name>
    <dbReference type="NCBI Taxonomy" id="2840838"/>
    <lineage>
        <taxon>Bacteria</taxon>
        <taxon>Bacillati</taxon>
        <taxon>Bacillota</taxon>
        <taxon>Bacilli</taxon>
        <taxon>Lactobacillales</taxon>
        <taxon>Lactobacillaceae</taxon>
        <taxon>Lactobacillaceae incertae sedis</taxon>
        <taxon>Candidatus Gallilactobacillus</taxon>
    </lineage>
</organism>
<keyword evidence="3 5" id="KW-1133">Transmembrane helix</keyword>
<reference evidence="7" key="1">
    <citation type="submission" date="2020-10" db="EMBL/GenBank/DDBJ databases">
        <authorList>
            <person name="Gilroy R."/>
        </authorList>
    </citation>
    <scope>NUCLEOTIDE SEQUENCE</scope>
    <source>
        <strain evidence="7">C6-149</strain>
    </source>
</reference>
<feature type="domain" description="ABC-2 type transporter transmembrane" evidence="6">
    <location>
        <begin position="19"/>
        <end position="417"/>
    </location>
</feature>
<evidence type="ECO:0000256" key="2">
    <source>
        <dbReference type="ARBA" id="ARBA00022692"/>
    </source>
</evidence>
<evidence type="ECO:0000313" key="8">
    <source>
        <dbReference type="Proteomes" id="UP000823614"/>
    </source>
</evidence>
<proteinExistence type="predicted"/>
<feature type="transmembrane region" description="Helical" evidence="5">
    <location>
        <begin position="402"/>
        <end position="420"/>
    </location>
</feature>
<dbReference type="PANTHER" id="PTHR43077:SF5">
    <property type="entry name" value="PHAGE INFECTION PROTEIN"/>
    <property type="match status" value="1"/>
</dbReference>
<dbReference type="InterPro" id="IPR017501">
    <property type="entry name" value="Phage_infect_YhgE_C"/>
</dbReference>
<keyword evidence="4 5" id="KW-0472">Membrane</keyword>